<feature type="domain" description="Protein kinase" evidence="3">
    <location>
        <begin position="194"/>
        <end position="358"/>
    </location>
</feature>
<feature type="region of interest" description="Disordered" evidence="1">
    <location>
        <begin position="136"/>
        <end position="184"/>
    </location>
</feature>
<evidence type="ECO:0000259" key="3">
    <source>
        <dbReference type="PROSITE" id="PS50011"/>
    </source>
</evidence>
<dbReference type="OrthoDB" id="5337378at2759"/>
<evidence type="ECO:0000313" key="4">
    <source>
        <dbReference type="EMBL" id="CAD7703804.1"/>
    </source>
</evidence>
<dbReference type="Gene3D" id="3.30.200.20">
    <property type="entry name" value="Phosphorylase Kinase, domain 1"/>
    <property type="match status" value="1"/>
</dbReference>
<reference evidence="4" key="1">
    <citation type="submission" date="2020-12" db="EMBL/GenBank/DDBJ databases">
        <authorList>
            <person name="Iha C."/>
        </authorList>
    </citation>
    <scope>NUCLEOTIDE SEQUENCE</scope>
</reference>
<dbReference type="PANTHER" id="PTHR44329">
    <property type="entry name" value="SERINE/THREONINE-PROTEIN KINASE TNNI3K-RELATED"/>
    <property type="match status" value="1"/>
</dbReference>
<feature type="non-terminal residue" evidence="4">
    <location>
        <position position="358"/>
    </location>
</feature>
<dbReference type="InterPro" id="IPR011009">
    <property type="entry name" value="Kinase-like_dom_sf"/>
</dbReference>
<protein>
    <recommendedName>
        <fullName evidence="3">Protein kinase domain-containing protein</fullName>
    </recommendedName>
</protein>
<dbReference type="AlphaFoldDB" id="A0A8S1J9B6"/>
<feature type="non-terminal residue" evidence="4">
    <location>
        <position position="1"/>
    </location>
</feature>
<proteinExistence type="predicted"/>
<evidence type="ECO:0000256" key="1">
    <source>
        <dbReference type="SAM" id="MobiDB-lite"/>
    </source>
</evidence>
<dbReference type="EMBL" id="CAJHUC010002431">
    <property type="protein sequence ID" value="CAD7703804.1"/>
    <property type="molecule type" value="Genomic_DNA"/>
</dbReference>
<sequence length="358" mass="39143">DSGGPALIPHMVDNSYLKGRPELDLIVGVTSGGPPCDNATESIYTRVSTMRSWILSVTKNTELIQNSGLSALPQLTGGTFWMLFGTWFNGFSWVCIVVVHVQLFSKLHGCRHQNSVLIPGNEVLQKRLQMSIPATKPSVDMQPSTRRSVVRGVAESQHQEDSFDMPSIESHAHAPSANPGPLKQLPSPLSPKLLNFVQELGHSPFSTVYHATVHGADVAVKMVSGPVSTEIMEVCNAFLNKTICHPNVVSVLGVHKVQHPFLDTLPTVPQIGASPVPQDYGDNHCVWVLSEYCNSGSLETAIREGEFWEDGALDKPRMLDILFAARDIAQAVEHLHDNGFVHAHLTPRNVLLKVCCDQ</sequence>
<dbReference type="Proteomes" id="UP000708148">
    <property type="component" value="Unassembled WGS sequence"/>
</dbReference>
<dbReference type="Gene3D" id="1.10.510.10">
    <property type="entry name" value="Transferase(Phosphotransferase) domain 1"/>
    <property type="match status" value="1"/>
</dbReference>
<dbReference type="GO" id="GO:0004674">
    <property type="term" value="F:protein serine/threonine kinase activity"/>
    <property type="evidence" value="ECO:0007669"/>
    <property type="project" value="TreeGrafter"/>
</dbReference>
<dbReference type="InterPro" id="IPR051681">
    <property type="entry name" value="Ser/Thr_Kinases-Pseudokinases"/>
</dbReference>
<keyword evidence="5" id="KW-1185">Reference proteome</keyword>
<keyword evidence="2" id="KW-0812">Transmembrane</keyword>
<dbReference type="PANTHER" id="PTHR44329:SF214">
    <property type="entry name" value="PROTEIN KINASE DOMAIN-CONTAINING PROTEIN"/>
    <property type="match status" value="1"/>
</dbReference>
<accession>A0A8S1J9B6</accession>
<dbReference type="InterPro" id="IPR009003">
    <property type="entry name" value="Peptidase_S1_PA"/>
</dbReference>
<gene>
    <name evidence="4" type="ORF">OSTQU699_LOCUS9161</name>
</gene>
<dbReference type="PROSITE" id="PS50011">
    <property type="entry name" value="PROTEIN_KINASE_DOM"/>
    <property type="match status" value="1"/>
</dbReference>
<dbReference type="InterPro" id="IPR043504">
    <property type="entry name" value="Peptidase_S1_PA_chymotrypsin"/>
</dbReference>
<feature type="transmembrane region" description="Helical" evidence="2">
    <location>
        <begin position="80"/>
        <end position="104"/>
    </location>
</feature>
<evidence type="ECO:0000256" key="2">
    <source>
        <dbReference type="SAM" id="Phobius"/>
    </source>
</evidence>
<organism evidence="4 5">
    <name type="scientific">Ostreobium quekettii</name>
    <dbReference type="NCBI Taxonomy" id="121088"/>
    <lineage>
        <taxon>Eukaryota</taxon>
        <taxon>Viridiplantae</taxon>
        <taxon>Chlorophyta</taxon>
        <taxon>core chlorophytes</taxon>
        <taxon>Ulvophyceae</taxon>
        <taxon>TCBD clade</taxon>
        <taxon>Bryopsidales</taxon>
        <taxon>Ostreobineae</taxon>
        <taxon>Ostreobiaceae</taxon>
        <taxon>Ostreobium</taxon>
    </lineage>
</organism>
<evidence type="ECO:0000313" key="5">
    <source>
        <dbReference type="Proteomes" id="UP000708148"/>
    </source>
</evidence>
<keyword evidence="2" id="KW-0472">Membrane</keyword>
<name>A0A8S1J9B6_9CHLO</name>
<dbReference type="GO" id="GO:0005524">
    <property type="term" value="F:ATP binding"/>
    <property type="evidence" value="ECO:0007669"/>
    <property type="project" value="InterPro"/>
</dbReference>
<dbReference type="SUPFAM" id="SSF56112">
    <property type="entry name" value="Protein kinase-like (PK-like)"/>
    <property type="match status" value="1"/>
</dbReference>
<keyword evidence="2" id="KW-1133">Transmembrane helix</keyword>
<dbReference type="InterPro" id="IPR000719">
    <property type="entry name" value="Prot_kinase_dom"/>
</dbReference>
<dbReference type="Gene3D" id="2.40.10.10">
    <property type="entry name" value="Trypsin-like serine proteases"/>
    <property type="match status" value="1"/>
</dbReference>
<comment type="caution">
    <text evidence="4">The sequence shown here is derived from an EMBL/GenBank/DDBJ whole genome shotgun (WGS) entry which is preliminary data.</text>
</comment>
<dbReference type="Pfam" id="PF00069">
    <property type="entry name" value="Pkinase"/>
    <property type="match status" value="1"/>
</dbReference>
<dbReference type="SUPFAM" id="SSF50494">
    <property type="entry name" value="Trypsin-like serine proteases"/>
    <property type="match status" value="1"/>
</dbReference>